<feature type="transmembrane region" description="Helical" evidence="13">
    <location>
        <begin position="1008"/>
        <end position="1031"/>
    </location>
</feature>
<feature type="repeat" description="ANK" evidence="12">
    <location>
        <begin position="304"/>
        <end position="336"/>
    </location>
</feature>
<dbReference type="InterPro" id="IPR052076">
    <property type="entry name" value="TRP_cation_channel"/>
</dbReference>
<evidence type="ECO:0000256" key="4">
    <source>
        <dbReference type="ARBA" id="ARBA00022692"/>
    </source>
</evidence>
<keyword evidence="8" id="KW-0406">Ion transport</keyword>
<dbReference type="OrthoDB" id="1661883at2759"/>
<dbReference type="SMART" id="SM00248">
    <property type="entry name" value="ANK"/>
    <property type="match status" value="14"/>
</dbReference>
<dbReference type="Proteomes" id="UP000276133">
    <property type="component" value="Unassembled WGS sequence"/>
</dbReference>
<keyword evidence="16" id="KW-1185">Reference proteome</keyword>
<evidence type="ECO:0000256" key="1">
    <source>
        <dbReference type="ARBA" id="ARBA00004141"/>
    </source>
</evidence>
<dbReference type="InterPro" id="IPR005821">
    <property type="entry name" value="Ion_trans_dom"/>
</dbReference>
<evidence type="ECO:0000256" key="9">
    <source>
        <dbReference type="ARBA" id="ARBA00023136"/>
    </source>
</evidence>
<feature type="transmembrane region" description="Helical" evidence="13">
    <location>
        <begin position="902"/>
        <end position="929"/>
    </location>
</feature>
<reference evidence="15 16" key="1">
    <citation type="journal article" date="2018" name="Sci. Rep.">
        <title>Genomic signatures of local adaptation to the degree of environmental predictability in rotifers.</title>
        <authorList>
            <person name="Franch-Gras L."/>
            <person name="Hahn C."/>
            <person name="Garcia-Roger E.M."/>
            <person name="Carmona M.J."/>
            <person name="Serra M."/>
            <person name="Gomez A."/>
        </authorList>
    </citation>
    <scope>NUCLEOTIDE SEQUENCE [LARGE SCALE GENOMIC DNA]</scope>
    <source>
        <strain evidence="15">HYR1</strain>
    </source>
</reference>
<feature type="transmembrane region" description="Helical" evidence="13">
    <location>
        <begin position="872"/>
        <end position="890"/>
    </location>
</feature>
<evidence type="ECO:0000256" key="11">
    <source>
        <dbReference type="ARBA" id="ARBA00023303"/>
    </source>
</evidence>
<proteinExistence type="predicted"/>
<keyword evidence="5" id="KW-0677">Repeat</keyword>
<evidence type="ECO:0000256" key="6">
    <source>
        <dbReference type="ARBA" id="ARBA00022989"/>
    </source>
</evidence>
<dbReference type="PRINTS" id="PR01415">
    <property type="entry name" value="ANKYRIN"/>
</dbReference>
<evidence type="ECO:0000256" key="10">
    <source>
        <dbReference type="ARBA" id="ARBA00023180"/>
    </source>
</evidence>
<dbReference type="EMBL" id="REGN01009359">
    <property type="protein sequence ID" value="RNA01365.1"/>
    <property type="molecule type" value="Genomic_DNA"/>
</dbReference>
<feature type="repeat" description="ANK" evidence="12">
    <location>
        <begin position="570"/>
        <end position="595"/>
    </location>
</feature>
<dbReference type="PANTHER" id="PTHR47143">
    <property type="entry name" value="TRANSIENT RECEPTOR POTENTIAL CATION CHANNEL PROTEIN PAINLESS"/>
    <property type="match status" value="1"/>
</dbReference>
<keyword evidence="10" id="KW-0325">Glycoprotein</keyword>
<keyword evidence="3" id="KW-0716">Sensory transduction</keyword>
<dbReference type="Gene3D" id="1.25.40.20">
    <property type="entry name" value="Ankyrin repeat-containing domain"/>
    <property type="match status" value="6"/>
</dbReference>
<sequence length="1088" mass="124431">MLHGPSEKDLLFNSLIEKSLNNCLNYETNETCQLTNEICEKSKLDKRVKKYSTLKRRGKENSFHVEKALPFSLVPQVLTAQKIKDSCRIEESPFYIHKIAQTEKVDEFQRLYAEDPRRLLLKDNSKNWLPIHYAAFKSKLKIIDFIVDKCRPNIINAQDSNGNTPLHIAIQKGLRDCVAFLLSKGADTNIKNKNSYAPIHQCVVSNQPDILELLLSHNLNKSDVHLGGENGNTALHTCAYHDNLECAKILIKHKSNICRTCNNGFFPIHVAAQRCSNKVLELLIGEGNKMGCSKLKMLSFVDGDNNKPLHAAVQFGNLGAVKLCLENGASIDEVIEMDHSTPVHVACAQGSFEILKLMAEKQPSLFLEVIHAQDSLQMTPLHKAAMFNHVELAGYLLEKGAYIDSLDKEKRTPLLLAASRNCVKMACYLISKGSNIRLKDSYFRNLLHLIIDQDSVNKSSKNVDNQNIPCKRSSIKSLEQVLIEISRQENYTDLLNDQDVDGCTCIHYASKCGFVNCLKLLISYGADINLKNKDKQSPLHFAAKYGRVSSCLEILSSQNSRNHINEKDITGMTPLHWAARYGHTRVVEMLIQNGALVYKSYGSGNNPFHEAASNGFTNCMKIIYNVDPYVLNSINKDGNTALHLACQSGYPNAIRSLLDLGAELKYNKDSLSFIDLAIKHKQQGSLIAIINHERWEEALKLKSKEYKTPFVGIIQLSSEVTQAILERCVTKQYMDETSDKKYLIRYNFTYLNWADVKIEKNGKFLLSPMVPLITMVKYGRSECLSHPLCEVLLQRKWNKYGLALYGITTLIYLLFLICLTTIVVQYPLCNFKNYKFNKEFNHMEYELNYTICSVLNNQNIYKLEYFKNFQSYIQLVLYPVTIMFLIPIRISDEKLFHSQWEVGSLAIFFAWFNLLLHMQRFYIFGIYVVMFIEILKTLIKVIFLFSILLIGFGLVFFILLANDESKANSTPFISIYRSMIMMMGETDGLNSFIIPYQTNRLHFGKMSLIFLVLFIFLIQILLTNLLIGLAVGDIESVQRDAKLKREAMQVQLHVELEKKMPRKMFEKVNEMEYIVYYGEEVNRFGIFK</sequence>
<feature type="transmembrane region" description="Helical" evidence="13">
    <location>
        <begin position="802"/>
        <end position="828"/>
    </location>
</feature>
<dbReference type="PROSITE" id="PS50297">
    <property type="entry name" value="ANK_REP_REGION"/>
    <property type="match status" value="8"/>
</dbReference>
<dbReference type="PANTHER" id="PTHR47143:SF1">
    <property type="entry name" value="ION_TRANS DOMAIN-CONTAINING PROTEIN"/>
    <property type="match status" value="1"/>
</dbReference>
<keyword evidence="11" id="KW-0407">Ion channel</keyword>
<feature type="non-terminal residue" evidence="15">
    <location>
        <position position="1088"/>
    </location>
</feature>
<feature type="repeat" description="ANK" evidence="12">
    <location>
        <begin position="501"/>
        <end position="533"/>
    </location>
</feature>
<feature type="repeat" description="ANK" evidence="12">
    <location>
        <begin position="230"/>
        <end position="257"/>
    </location>
</feature>
<feature type="repeat" description="ANK" evidence="12">
    <location>
        <begin position="161"/>
        <end position="193"/>
    </location>
</feature>
<evidence type="ECO:0000256" key="7">
    <source>
        <dbReference type="ARBA" id="ARBA00023043"/>
    </source>
</evidence>
<keyword evidence="4 13" id="KW-0812">Transmembrane</keyword>
<dbReference type="GO" id="GO:1902495">
    <property type="term" value="C:transmembrane transporter complex"/>
    <property type="evidence" value="ECO:0007669"/>
    <property type="project" value="TreeGrafter"/>
</dbReference>
<comment type="subcellular location">
    <subcellularLocation>
        <location evidence="1">Membrane</location>
        <topology evidence="1">Multi-pass membrane protein</topology>
    </subcellularLocation>
</comment>
<evidence type="ECO:0000313" key="15">
    <source>
        <dbReference type="EMBL" id="RNA01365.1"/>
    </source>
</evidence>
<dbReference type="GO" id="GO:0005216">
    <property type="term" value="F:monoatomic ion channel activity"/>
    <property type="evidence" value="ECO:0007669"/>
    <property type="project" value="InterPro"/>
</dbReference>
<dbReference type="Pfam" id="PF00520">
    <property type="entry name" value="Ion_trans"/>
    <property type="match status" value="1"/>
</dbReference>
<protein>
    <submittedName>
        <fullName evidence="15">Transient receptor potential cation channel subfamily A member 1</fullName>
    </submittedName>
</protein>
<comment type="caution">
    <text evidence="15">The sequence shown here is derived from an EMBL/GenBank/DDBJ whole genome shotgun (WGS) entry which is preliminary data.</text>
</comment>
<name>A0A3M7PRH6_BRAPC</name>
<feature type="domain" description="Ion transport" evidence="14">
    <location>
        <begin position="814"/>
        <end position="1041"/>
    </location>
</feature>
<keyword evidence="6 13" id="KW-1133">Transmembrane helix</keyword>
<feature type="transmembrane region" description="Helical" evidence="13">
    <location>
        <begin position="941"/>
        <end position="961"/>
    </location>
</feature>
<dbReference type="SUPFAM" id="SSF48403">
    <property type="entry name" value="Ankyrin repeat"/>
    <property type="match status" value="2"/>
</dbReference>
<evidence type="ECO:0000259" key="14">
    <source>
        <dbReference type="Pfam" id="PF00520"/>
    </source>
</evidence>
<dbReference type="Pfam" id="PF13637">
    <property type="entry name" value="Ank_4"/>
    <property type="match status" value="1"/>
</dbReference>
<keyword evidence="15" id="KW-0675">Receptor</keyword>
<keyword evidence="2" id="KW-0813">Transport</keyword>
<dbReference type="AlphaFoldDB" id="A0A3M7PRH6"/>
<feature type="repeat" description="ANK" evidence="12">
    <location>
        <begin position="376"/>
        <end position="408"/>
    </location>
</feature>
<accession>A0A3M7PRH6</accession>
<dbReference type="STRING" id="10195.A0A3M7PRH6"/>
<feature type="repeat" description="ANK" evidence="12">
    <location>
        <begin position="409"/>
        <end position="441"/>
    </location>
</feature>
<evidence type="ECO:0000256" key="12">
    <source>
        <dbReference type="PROSITE-ProRule" id="PRU00023"/>
    </source>
</evidence>
<keyword evidence="7 12" id="KW-0040">ANK repeat</keyword>
<evidence type="ECO:0000313" key="16">
    <source>
        <dbReference type="Proteomes" id="UP000276133"/>
    </source>
</evidence>
<dbReference type="InterPro" id="IPR036770">
    <property type="entry name" value="Ankyrin_rpt-contain_sf"/>
</dbReference>
<evidence type="ECO:0000256" key="2">
    <source>
        <dbReference type="ARBA" id="ARBA00022448"/>
    </source>
</evidence>
<feature type="repeat" description="ANK" evidence="12">
    <location>
        <begin position="637"/>
        <end position="669"/>
    </location>
</feature>
<dbReference type="Pfam" id="PF12796">
    <property type="entry name" value="Ank_2"/>
    <property type="match status" value="5"/>
</dbReference>
<evidence type="ECO:0000256" key="3">
    <source>
        <dbReference type="ARBA" id="ARBA00022606"/>
    </source>
</evidence>
<gene>
    <name evidence="15" type="ORF">BpHYR1_010589</name>
</gene>
<keyword evidence="9 13" id="KW-0472">Membrane</keyword>
<dbReference type="InterPro" id="IPR002110">
    <property type="entry name" value="Ankyrin_rpt"/>
</dbReference>
<organism evidence="15 16">
    <name type="scientific">Brachionus plicatilis</name>
    <name type="common">Marine rotifer</name>
    <name type="synonym">Brachionus muelleri</name>
    <dbReference type="NCBI Taxonomy" id="10195"/>
    <lineage>
        <taxon>Eukaryota</taxon>
        <taxon>Metazoa</taxon>
        <taxon>Spiralia</taxon>
        <taxon>Gnathifera</taxon>
        <taxon>Rotifera</taxon>
        <taxon>Eurotatoria</taxon>
        <taxon>Monogononta</taxon>
        <taxon>Pseudotrocha</taxon>
        <taxon>Ploima</taxon>
        <taxon>Brachionidae</taxon>
        <taxon>Brachionus</taxon>
    </lineage>
</organism>
<evidence type="ECO:0000256" key="8">
    <source>
        <dbReference type="ARBA" id="ARBA00023065"/>
    </source>
</evidence>
<evidence type="ECO:0000256" key="13">
    <source>
        <dbReference type="SAM" id="Phobius"/>
    </source>
</evidence>
<dbReference type="PROSITE" id="PS50088">
    <property type="entry name" value="ANK_REPEAT"/>
    <property type="match status" value="8"/>
</dbReference>
<evidence type="ECO:0000256" key="5">
    <source>
        <dbReference type="ARBA" id="ARBA00022737"/>
    </source>
</evidence>